<accession>A0A420WU20</accession>
<evidence type="ECO:0000313" key="1">
    <source>
        <dbReference type="EMBL" id="RKQ96939.1"/>
    </source>
</evidence>
<comment type="caution">
    <text evidence="1">The sequence shown here is derived from an EMBL/GenBank/DDBJ whole genome shotgun (WGS) entry which is preliminary data.</text>
</comment>
<organism evidence="1 2">
    <name type="scientific">Kushneria sinocarnis</name>
    <dbReference type="NCBI Taxonomy" id="595502"/>
    <lineage>
        <taxon>Bacteria</taxon>
        <taxon>Pseudomonadati</taxon>
        <taxon>Pseudomonadota</taxon>
        <taxon>Gammaproteobacteria</taxon>
        <taxon>Oceanospirillales</taxon>
        <taxon>Halomonadaceae</taxon>
        <taxon>Kushneria</taxon>
    </lineage>
</organism>
<dbReference type="AlphaFoldDB" id="A0A420WU20"/>
<evidence type="ECO:0000313" key="2">
    <source>
        <dbReference type="Proteomes" id="UP000281975"/>
    </source>
</evidence>
<name>A0A420WU20_9GAMM</name>
<dbReference type="RefSeq" id="WP_121173710.1">
    <property type="nucleotide sequence ID" value="NZ_RBIN01000008.1"/>
</dbReference>
<dbReference type="Proteomes" id="UP000281975">
    <property type="component" value="Unassembled WGS sequence"/>
</dbReference>
<protein>
    <submittedName>
        <fullName evidence="1">Formate dehydrogenase F4B subunit</fullName>
    </submittedName>
</protein>
<dbReference type="OrthoDB" id="6183720at2"/>
<proteinExistence type="predicted"/>
<sequence length="104" mass="10895">MADEAAFEALVGRILAARPALQPLEAVLLAAVIEAQQDAGDGRRTGVDTGRLARRFEIEHALVRRSAAALSAAGWLTTAPRGGRSPALRLESALPDLLQTLEAG</sequence>
<gene>
    <name evidence="1" type="ORF">C7446_2800</name>
</gene>
<dbReference type="EMBL" id="RBIN01000008">
    <property type="protein sequence ID" value="RKQ96939.1"/>
    <property type="molecule type" value="Genomic_DNA"/>
</dbReference>
<reference evidence="1 2" key="1">
    <citation type="submission" date="2018-10" db="EMBL/GenBank/DDBJ databases">
        <title>Genomic Encyclopedia of Type Strains, Phase IV (KMG-IV): sequencing the most valuable type-strain genomes for metagenomic binning, comparative biology and taxonomic classification.</title>
        <authorList>
            <person name="Goeker M."/>
        </authorList>
    </citation>
    <scope>NUCLEOTIDE SEQUENCE [LARGE SCALE GENOMIC DNA]</scope>
    <source>
        <strain evidence="1 2">DSM 23229</strain>
    </source>
</reference>
<keyword evidence="2" id="KW-1185">Reference proteome</keyword>